<feature type="domain" description="Alkaline proteinase inhibitor/ Outer membrane lipoprotein Omp19" evidence="3">
    <location>
        <begin position="160"/>
        <end position="251"/>
    </location>
</feature>
<dbReference type="InterPro" id="IPR016085">
    <property type="entry name" value="Protease_inh_B-barrel_dom"/>
</dbReference>
<keyword evidence="1" id="KW-0732">Signal</keyword>
<evidence type="ECO:0000256" key="1">
    <source>
        <dbReference type="ARBA" id="ARBA00022729"/>
    </source>
</evidence>
<accession>A0ABX0UV03</accession>
<reference evidence="4 5" key="1">
    <citation type="submission" date="2020-03" db="EMBL/GenBank/DDBJ databases">
        <title>Genomic Encyclopedia of Type Strains, Phase IV (KMG-IV): sequencing the most valuable type-strain genomes for metagenomic binning, comparative biology and taxonomic classification.</title>
        <authorList>
            <person name="Goeker M."/>
        </authorList>
    </citation>
    <scope>NUCLEOTIDE SEQUENCE [LARGE SCALE GENOMIC DNA]</scope>
    <source>
        <strain evidence="4 5">DSM 103870</strain>
    </source>
</reference>
<feature type="compositionally biased region" description="Pro residues" evidence="2">
    <location>
        <begin position="136"/>
        <end position="158"/>
    </location>
</feature>
<evidence type="ECO:0000313" key="4">
    <source>
        <dbReference type="EMBL" id="NIJ56592.1"/>
    </source>
</evidence>
<evidence type="ECO:0000313" key="5">
    <source>
        <dbReference type="Proteomes" id="UP001429580"/>
    </source>
</evidence>
<feature type="compositionally biased region" description="Low complexity" evidence="2">
    <location>
        <begin position="83"/>
        <end position="92"/>
    </location>
</feature>
<feature type="compositionally biased region" description="Low complexity" evidence="2">
    <location>
        <begin position="126"/>
        <end position="135"/>
    </location>
</feature>
<dbReference type="InterPro" id="IPR021140">
    <property type="entry name" value="Inh/Omp19"/>
</dbReference>
<protein>
    <recommendedName>
        <fullName evidence="3">Alkaline proteinase inhibitor/ Outer membrane lipoprotein Omp19 domain-containing protein</fullName>
    </recommendedName>
</protein>
<sequence length="251" mass="25098">MIRVAEGTIGVVAARPQASTPRAANRRWRRAMRFAPALGGALLLGACADSARFSTSGPYGGPVGGGPRVIAAPVDDIEPAPRRAPAAPVVSTPLPPPPGSQAAPEPTLTPMPSATTPPPGADLSQGADPNAALDNNPPPGPVASLPASPPPAAPPPAVAPSRTSVTGSWRASEAAGSSCRVTLSSAPSLDLYRASSSGCASQDLKSVNAWDLRGNEVYLYARGNVVARLRGGGGNFNGVLAKSGAPVSLSR</sequence>
<dbReference type="RefSeq" id="WP_208394035.1">
    <property type="nucleotide sequence ID" value="NZ_JAASQI010000001.1"/>
</dbReference>
<evidence type="ECO:0000256" key="2">
    <source>
        <dbReference type="SAM" id="MobiDB-lite"/>
    </source>
</evidence>
<proteinExistence type="predicted"/>
<keyword evidence="5" id="KW-1185">Reference proteome</keyword>
<dbReference type="SUPFAM" id="SSF50882">
    <property type="entry name" value="beta-Barrel protease inhibitors"/>
    <property type="match status" value="1"/>
</dbReference>
<comment type="caution">
    <text evidence="4">The sequence shown here is derived from an EMBL/GenBank/DDBJ whole genome shotgun (WGS) entry which is preliminary data.</text>
</comment>
<name>A0ABX0UV03_9HYPH</name>
<gene>
    <name evidence="4" type="ORF">FHS82_000405</name>
</gene>
<evidence type="ECO:0000259" key="3">
    <source>
        <dbReference type="Pfam" id="PF02974"/>
    </source>
</evidence>
<dbReference type="EMBL" id="JAASQI010000001">
    <property type="protein sequence ID" value="NIJ56592.1"/>
    <property type="molecule type" value="Genomic_DNA"/>
</dbReference>
<dbReference type="Proteomes" id="UP001429580">
    <property type="component" value="Unassembled WGS sequence"/>
</dbReference>
<dbReference type="Pfam" id="PF02974">
    <property type="entry name" value="Inh"/>
    <property type="match status" value="1"/>
</dbReference>
<organism evidence="4 5">
    <name type="scientific">Pseudochelatococcus lubricantis</name>
    <dbReference type="NCBI Taxonomy" id="1538102"/>
    <lineage>
        <taxon>Bacteria</taxon>
        <taxon>Pseudomonadati</taxon>
        <taxon>Pseudomonadota</taxon>
        <taxon>Alphaproteobacteria</taxon>
        <taxon>Hyphomicrobiales</taxon>
        <taxon>Chelatococcaceae</taxon>
        <taxon>Pseudochelatococcus</taxon>
    </lineage>
</organism>
<feature type="region of interest" description="Disordered" evidence="2">
    <location>
        <begin position="79"/>
        <end position="177"/>
    </location>
</feature>